<dbReference type="GO" id="GO:0006542">
    <property type="term" value="P:glutamine biosynthetic process"/>
    <property type="evidence" value="ECO:0007669"/>
    <property type="project" value="InterPro"/>
</dbReference>
<feature type="domain" description="GS catalytic" evidence="4">
    <location>
        <begin position="110"/>
        <end position="446"/>
    </location>
</feature>
<organism evidence="5">
    <name type="scientific">Amphimedon queenslandica</name>
    <name type="common">Sponge</name>
    <dbReference type="NCBI Taxonomy" id="400682"/>
    <lineage>
        <taxon>Eukaryota</taxon>
        <taxon>Metazoa</taxon>
        <taxon>Porifera</taxon>
        <taxon>Demospongiae</taxon>
        <taxon>Heteroscleromorpha</taxon>
        <taxon>Haplosclerida</taxon>
        <taxon>Niphatidae</taxon>
        <taxon>Amphimedon</taxon>
    </lineage>
</organism>
<dbReference type="GO" id="GO:0004356">
    <property type="term" value="F:glutamine synthetase activity"/>
    <property type="evidence" value="ECO:0007669"/>
    <property type="project" value="InterPro"/>
</dbReference>
<evidence type="ECO:0000256" key="1">
    <source>
        <dbReference type="ARBA" id="ARBA00022598"/>
    </source>
</evidence>
<dbReference type="InParanoid" id="A0A1X7UW84"/>
<dbReference type="AlphaFoldDB" id="A0A1X7UW84"/>
<evidence type="ECO:0000256" key="3">
    <source>
        <dbReference type="RuleBase" id="RU000384"/>
    </source>
</evidence>
<dbReference type="EnsemblMetazoa" id="Aqu2.1.32245_001">
    <property type="protein sequence ID" value="Aqu2.1.32245_001"/>
    <property type="gene ID" value="Aqu2.1.32245"/>
</dbReference>
<dbReference type="PANTHER" id="PTHR43785">
    <property type="entry name" value="GAMMA-GLUTAMYLPUTRESCINE SYNTHETASE"/>
    <property type="match status" value="1"/>
</dbReference>
<dbReference type="OrthoDB" id="77835at2759"/>
<dbReference type="InterPro" id="IPR036651">
    <property type="entry name" value="Gln_synt_N_sf"/>
</dbReference>
<dbReference type="STRING" id="400682.A0A1X7UW84"/>
<evidence type="ECO:0000256" key="2">
    <source>
        <dbReference type="PROSITE-ProRule" id="PRU01331"/>
    </source>
</evidence>
<dbReference type="Proteomes" id="UP000007879">
    <property type="component" value="Unassembled WGS sequence"/>
</dbReference>
<evidence type="ECO:0000313" key="6">
    <source>
        <dbReference type="Proteomes" id="UP000007879"/>
    </source>
</evidence>
<evidence type="ECO:0000313" key="5">
    <source>
        <dbReference type="EnsemblMetazoa" id="Aqu2.1.32245_001"/>
    </source>
</evidence>
<dbReference type="SMART" id="SM01230">
    <property type="entry name" value="Gln-synt_C"/>
    <property type="match status" value="1"/>
</dbReference>
<proteinExistence type="inferred from homology"/>
<evidence type="ECO:0000259" key="4">
    <source>
        <dbReference type="PROSITE" id="PS51987"/>
    </source>
</evidence>
<comment type="similarity">
    <text evidence="2 3">Belongs to the glutamine synthetase family.</text>
</comment>
<reference evidence="5" key="2">
    <citation type="submission" date="2017-05" db="UniProtKB">
        <authorList>
            <consortium name="EnsemblMetazoa"/>
        </authorList>
    </citation>
    <scope>IDENTIFICATION</scope>
</reference>
<dbReference type="Gene3D" id="3.10.20.70">
    <property type="entry name" value="Glutamine synthetase, N-terminal domain"/>
    <property type="match status" value="1"/>
</dbReference>
<sequence>MSVPSLDPSTKLLRFTWVCTANVTRAKAVFIPNCKDLQKIADTGIPLCTAVEALPVMYDATAPDSGVTAVGEVRMKPDWTTLTSIPYSKGHARVMINMYEENGDPSGLCPRLFLKRMTDEAAKEGIYIKAGFENEFILLQRTTDGSVKPVDDTVYASTLSMDINCDVMTDILDALVKQGIDIELYHPEAANGQQELSIRYSDVLTAADQQVIVRETVKAVALKHNMIATFLPKVFQDQAGSGTHIHLSLHTKDGKNIVPSETKEDEISEVTGHFIAGMLEHLSGLMAVSVPTTNSLRRIAPCFWSGAFKIWGYGNREAAIRVPSNACQPNPTHFELKTSDACGNPYFVLGAAIAAGMDGIKRNLPIPPPYQDDPGVLSEEELKKNNIIPLPRTVDLTAKALEEDKVLADAFGPRLTRAIVAVRRFEYKAMKNMSLEEERALLLQRY</sequence>
<dbReference type="eggNOG" id="KOG0683">
    <property type="taxonomic scope" value="Eukaryota"/>
</dbReference>
<dbReference type="Gene3D" id="3.30.590.10">
    <property type="entry name" value="Glutamine synthetase/guanido kinase, catalytic domain"/>
    <property type="match status" value="1"/>
</dbReference>
<dbReference type="EnsemblMetazoa" id="XM_011405552.2">
    <property type="protein sequence ID" value="XP_011403854.1"/>
    <property type="gene ID" value="LOC105312699"/>
</dbReference>
<dbReference type="PROSITE" id="PS51987">
    <property type="entry name" value="GS_CATALYTIC"/>
    <property type="match status" value="1"/>
</dbReference>
<keyword evidence="6" id="KW-1185">Reference proteome</keyword>
<dbReference type="InterPro" id="IPR008146">
    <property type="entry name" value="Gln_synth_cat_dom"/>
</dbReference>
<dbReference type="PANTHER" id="PTHR43785:SF2">
    <property type="entry name" value="TYPE-1 GLUTAMINE SYNTHETASE 1"/>
    <property type="match status" value="1"/>
</dbReference>
<dbReference type="KEGG" id="aqu:105312699"/>
<protein>
    <recommendedName>
        <fullName evidence="4">GS catalytic domain-containing protein</fullName>
    </recommendedName>
</protein>
<accession>A0A1X7UW84</accession>
<dbReference type="Pfam" id="PF00120">
    <property type="entry name" value="Gln-synt_C"/>
    <property type="match status" value="1"/>
</dbReference>
<keyword evidence="1" id="KW-0436">Ligase</keyword>
<dbReference type="InterPro" id="IPR014746">
    <property type="entry name" value="Gln_synth/guanido_kin_cat_dom"/>
</dbReference>
<gene>
    <name evidence="5" type="primary">105312699</name>
</gene>
<dbReference type="SUPFAM" id="SSF55931">
    <property type="entry name" value="Glutamine synthetase/guanido kinase"/>
    <property type="match status" value="1"/>
</dbReference>
<reference evidence="6" key="1">
    <citation type="journal article" date="2010" name="Nature">
        <title>The Amphimedon queenslandica genome and the evolution of animal complexity.</title>
        <authorList>
            <person name="Srivastava M."/>
            <person name="Simakov O."/>
            <person name="Chapman J."/>
            <person name="Fahey B."/>
            <person name="Gauthier M.E."/>
            <person name="Mitros T."/>
            <person name="Richards G.S."/>
            <person name="Conaco C."/>
            <person name="Dacre M."/>
            <person name="Hellsten U."/>
            <person name="Larroux C."/>
            <person name="Putnam N.H."/>
            <person name="Stanke M."/>
            <person name="Adamska M."/>
            <person name="Darling A."/>
            <person name="Degnan S.M."/>
            <person name="Oakley T.H."/>
            <person name="Plachetzki D.C."/>
            <person name="Zhai Y."/>
            <person name="Adamski M."/>
            <person name="Calcino A."/>
            <person name="Cummins S.F."/>
            <person name="Goodstein D.M."/>
            <person name="Harris C."/>
            <person name="Jackson D.J."/>
            <person name="Leys S.P."/>
            <person name="Shu S."/>
            <person name="Woodcroft B.J."/>
            <person name="Vervoort M."/>
            <person name="Kosik K.S."/>
            <person name="Manning G."/>
            <person name="Degnan B.M."/>
            <person name="Rokhsar D.S."/>
        </authorList>
    </citation>
    <scope>NUCLEOTIDE SEQUENCE [LARGE SCALE GENOMIC DNA]</scope>
</reference>
<name>A0A1X7UW84_AMPQE</name>